<dbReference type="InterPro" id="IPR043502">
    <property type="entry name" value="DNA/RNA_pol_sf"/>
</dbReference>
<name>A0ABU7ZU92_9ACTN</name>
<keyword evidence="4" id="KW-1185">Reference proteome</keyword>
<comment type="caution">
    <text evidence="3">The sequence shown here is derived from an EMBL/GenBank/DDBJ whole genome shotgun (WGS) entry which is preliminary data.</text>
</comment>
<dbReference type="InterPro" id="IPR053848">
    <property type="entry name" value="IMS_HHH_1"/>
</dbReference>
<dbReference type="Proteomes" id="UP001382181">
    <property type="component" value="Unassembled WGS sequence"/>
</dbReference>
<feature type="region of interest" description="Disordered" evidence="1">
    <location>
        <begin position="96"/>
        <end position="117"/>
    </location>
</feature>
<dbReference type="RefSeq" id="WP_319225844.1">
    <property type="nucleotide sequence ID" value="NZ_JARUMK010000001.1"/>
</dbReference>
<reference evidence="3 4" key="1">
    <citation type="submission" date="2023-04" db="EMBL/GenBank/DDBJ databases">
        <title>Genomic diversity of scab-causing Streptomyces spp. in the province of Quebec, Canada.</title>
        <authorList>
            <person name="Biessy A."/>
            <person name="Cadieux M."/>
            <person name="Ciotola M."/>
            <person name="Filion M."/>
        </authorList>
    </citation>
    <scope>NUCLEOTIDE SEQUENCE [LARGE SCALE GENOMIC DNA]</scope>
    <source>
        <strain evidence="3 4">B21-103</strain>
    </source>
</reference>
<sequence length="117" mass="11933">MAAAVTPLGAATVIGNTSHDIAVFLRPRRVSALPGVGAATARTLTRYGINTIGDIADTPLATLQRILDIAAGRHTAPRPEVDISYPAKALDAPAIPSASPTRCGTTVFPPAQIGTPP</sequence>
<dbReference type="SUPFAM" id="SSF56672">
    <property type="entry name" value="DNA/RNA polymerases"/>
    <property type="match status" value="1"/>
</dbReference>
<dbReference type="EMBL" id="JARUMK010000001">
    <property type="protein sequence ID" value="MEH0557695.1"/>
    <property type="molecule type" value="Genomic_DNA"/>
</dbReference>
<proteinExistence type="predicted"/>
<gene>
    <name evidence="3" type="ORF">QBA37_00105</name>
</gene>
<evidence type="ECO:0000259" key="2">
    <source>
        <dbReference type="Pfam" id="PF21999"/>
    </source>
</evidence>
<evidence type="ECO:0000313" key="4">
    <source>
        <dbReference type="Proteomes" id="UP001382181"/>
    </source>
</evidence>
<feature type="domain" description="DNA polymerase IV/DNA polymerase iota-like thumb" evidence="2">
    <location>
        <begin position="32"/>
        <end position="67"/>
    </location>
</feature>
<dbReference type="Gene3D" id="1.10.150.20">
    <property type="entry name" value="5' to 3' exonuclease, C-terminal subdomain"/>
    <property type="match status" value="1"/>
</dbReference>
<evidence type="ECO:0000256" key="1">
    <source>
        <dbReference type="SAM" id="MobiDB-lite"/>
    </source>
</evidence>
<dbReference type="Pfam" id="PF21999">
    <property type="entry name" value="IMS_HHH_1"/>
    <property type="match status" value="1"/>
</dbReference>
<evidence type="ECO:0000313" key="3">
    <source>
        <dbReference type="EMBL" id="MEH0557695.1"/>
    </source>
</evidence>
<accession>A0ABU7ZU92</accession>
<organism evidence="3 4">
    <name type="scientific">Streptomyces silvae</name>
    <dbReference type="NCBI Taxonomy" id="2803812"/>
    <lineage>
        <taxon>Bacteria</taxon>
        <taxon>Bacillati</taxon>
        <taxon>Actinomycetota</taxon>
        <taxon>Actinomycetes</taxon>
        <taxon>Kitasatosporales</taxon>
        <taxon>Streptomycetaceae</taxon>
        <taxon>Streptomyces</taxon>
    </lineage>
</organism>
<protein>
    <recommendedName>
        <fullName evidence="2">DNA polymerase IV/DNA polymerase iota-like thumb domain-containing protein</fullName>
    </recommendedName>
</protein>